<feature type="compositionally biased region" description="Low complexity" evidence="1">
    <location>
        <begin position="215"/>
        <end position="224"/>
    </location>
</feature>
<dbReference type="Proteomes" id="UP000250235">
    <property type="component" value="Unassembled WGS sequence"/>
</dbReference>
<feature type="compositionally biased region" description="Low complexity" evidence="1">
    <location>
        <begin position="12"/>
        <end position="30"/>
    </location>
</feature>
<sequence>MQCSPRRRRDQPPQTQVDLPAPATLAGAPLAGPPSGPSGAIRTNHGPNRAPHLTNDAPELAERLTPVNLFSLLGSVSHYERSYHGFSAGHGVDPAGNVREVTMVSPLVMELIQLEMSGSHSSHPSSRQPNSLDAIGLDLVVISSRRSQVLVFLVQKVLAVVVSGSSFVANVEESILQHSVLACRVRVTTVCSMETFRECVLLAGSQHAAAPLKWRSGGSSRGRSFPAPQKRIGET</sequence>
<evidence type="ECO:0000256" key="1">
    <source>
        <dbReference type="SAM" id="MobiDB-lite"/>
    </source>
</evidence>
<name>A0A2Z7CAG2_9LAMI</name>
<keyword evidence="3" id="KW-1185">Reference proteome</keyword>
<evidence type="ECO:0000313" key="3">
    <source>
        <dbReference type="Proteomes" id="UP000250235"/>
    </source>
</evidence>
<dbReference type="EMBL" id="KQ997545">
    <property type="protein sequence ID" value="KZV44031.1"/>
    <property type="molecule type" value="Genomic_DNA"/>
</dbReference>
<evidence type="ECO:0000313" key="2">
    <source>
        <dbReference type="EMBL" id="KZV44031.1"/>
    </source>
</evidence>
<gene>
    <name evidence="2" type="ORF">F511_05314</name>
</gene>
<feature type="region of interest" description="Disordered" evidence="1">
    <location>
        <begin position="1"/>
        <end position="54"/>
    </location>
</feature>
<accession>A0A2Z7CAG2</accession>
<reference evidence="2 3" key="1">
    <citation type="journal article" date="2015" name="Proc. Natl. Acad. Sci. U.S.A.">
        <title>The resurrection genome of Boea hygrometrica: A blueprint for survival of dehydration.</title>
        <authorList>
            <person name="Xiao L."/>
            <person name="Yang G."/>
            <person name="Zhang L."/>
            <person name="Yang X."/>
            <person name="Zhao S."/>
            <person name="Ji Z."/>
            <person name="Zhou Q."/>
            <person name="Hu M."/>
            <person name="Wang Y."/>
            <person name="Chen M."/>
            <person name="Xu Y."/>
            <person name="Jin H."/>
            <person name="Xiao X."/>
            <person name="Hu G."/>
            <person name="Bao F."/>
            <person name="Hu Y."/>
            <person name="Wan P."/>
            <person name="Li L."/>
            <person name="Deng X."/>
            <person name="Kuang T."/>
            <person name="Xiang C."/>
            <person name="Zhu J.K."/>
            <person name="Oliver M.J."/>
            <person name="He Y."/>
        </authorList>
    </citation>
    <scope>NUCLEOTIDE SEQUENCE [LARGE SCALE GENOMIC DNA]</scope>
    <source>
        <strain evidence="3">cv. XS01</strain>
    </source>
</reference>
<feature type="region of interest" description="Disordered" evidence="1">
    <location>
        <begin position="212"/>
        <end position="235"/>
    </location>
</feature>
<dbReference type="AlphaFoldDB" id="A0A2Z7CAG2"/>
<organism evidence="2 3">
    <name type="scientific">Dorcoceras hygrometricum</name>
    <dbReference type="NCBI Taxonomy" id="472368"/>
    <lineage>
        <taxon>Eukaryota</taxon>
        <taxon>Viridiplantae</taxon>
        <taxon>Streptophyta</taxon>
        <taxon>Embryophyta</taxon>
        <taxon>Tracheophyta</taxon>
        <taxon>Spermatophyta</taxon>
        <taxon>Magnoliopsida</taxon>
        <taxon>eudicotyledons</taxon>
        <taxon>Gunneridae</taxon>
        <taxon>Pentapetalae</taxon>
        <taxon>asterids</taxon>
        <taxon>lamiids</taxon>
        <taxon>Lamiales</taxon>
        <taxon>Gesneriaceae</taxon>
        <taxon>Didymocarpoideae</taxon>
        <taxon>Trichosporeae</taxon>
        <taxon>Loxocarpinae</taxon>
        <taxon>Dorcoceras</taxon>
    </lineage>
</organism>
<protein>
    <submittedName>
        <fullName evidence="2">Uncharacterized protein</fullName>
    </submittedName>
</protein>
<proteinExistence type="predicted"/>